<keyword evidence="1" id="KW-0812">Transmembrane</keyword>
<keyword evidence="1" id="KW-0472">Membrane</keyword>
<comment type="caution">
    <text evidence="2">The sequence shown here is derived from an EMBL/GenBank/DDBJ whole genome shotgun (WGS) entry which is preliminary data.</text>
</comment>
<evidence type="ECO:0000313" key="2">
    <source>
        <dbReference type="EMBL" id="MPN22571.1"/>
    </source>
</evidence>
<dbReference type="EMBL" id="VSSQ01070842">
    <property type="protein sequence ID" value="MPN22571.1"/>
    <property type="molecule type" value="Genomic_DNA"/>
</dbReference>
<keyword evidence="1" id="KW-1133">Transmembrane helix</keyword>
<organism evidence="2">
    <name type="scientific">bioreactor metagenome</name>
    <dbReference type="NCBI Taxonomy" id="1076179"/>
    <lineage>
        <taxon>unclassified sequences</taxon>
        <taxon>metagenomes</taxon>
        <taxon>ecological metagenomes</taxon>
    </lineage>
</organism>
<dbReference type="AlphaFoldDB" id="A0A645G6Q8"/>
<protein>
    <submittedName>
        <fullName evidence="2">Uncharacterized protein</fullName>
    </submittedName>
</protein>
<proteinExistence type="predicted"/>
<name>A0A645G6Q8_9ZZZZ</name>
<accession>A0A645G6Q8</accession>
<reference evidence="2" key="1">
    <citation type="submission" date="2019-08" db="EMBL/GenBank/DDBJ databases">
        <authorList>
            <person name="Kucharzyk K."/>
            <person name="Murdoch R.W."/>
            <person name="Higgins S."/>
            <person name="Loffler F."/>
        </authorList>
    </citation>
    <scope>NUCLEOTIDE SEQUENCE</scope>
</reference>
<gene>
    <name evidence="2" type="ORF">SDC9_169954</name>
</gene>
<feature type="transmembrane region" description="Helical" evidence="1">
    <location>
        <begin position="37"/>
        <end position="55"/>
    </location>
</feature>
<sequence length="70" mass="8183">MSDLKLFFNTLKPRVITPATIKHVIKMDNNWLFLNKAKLISFIIFSPCFIILGSYQKNKGMKIMFSMNKL</sequence>
<evidence type="ECO:0000256" key="1">
    <source>
        <dbReference type="SAM" id="Phobius"/>
    </source>
</evidence>